<keyword evidence="3" id="KW-0274">FAD</keyword>
<comment type="caution">
    <text evidence="6">The sequence shown here is derived from an EMBL/GenBank/DDBJ whole genome shotgun (WGS) entry which is preliminary data.</text>
</comment>
<evidence type="ECO:0000256" key="2">
    <source>
        <dbReference type="ARBA" id="ARBA00022630"/>
    </source>
</evidence>
<organism evidence="6 7">
    <name type="scientific">Paragemmobacter amnigenus</name>
    <dbReference type="NCBI Taxonomy" id="2852097"/>
    <lineage>
        <taxon>Bacteria</taxon>
        <taxon>Pseudomonadati</taxon>
        <taxon>Pseudomonadota</taxon>
        <taxon>Alphaproteobacteria</taxon>
        <taxon>Rhodobacterales</taxon>
        <taxon>Paracoccaceae</taxon>
        <taxon>Paragemmobacter</taxon>
    </lineage>
</organism>
<dbReference type="InterPro" id="IPR036188">
    <property type="entry name" value="FAD/NAD-bd_sf"/>
</dbReference>
<evidence type="ECO:0000259" key="5">
    <source>
        <dbReference type="Pfam" id="PF07992"/>
    </source>
</evidence>
<accession>A0ABS6J5D6</accession>
<comment type="cofactor">
    <cofactor evidence="1">
        <name>FAD</name>
        <dbReference type="ChEBI" id="CHEBI:57692"/>
    </cofactor>
</comment>
<dbReference type="PANTHER" id="PTHR43557:SF2">
    <property type="entry name" value="RIESKE DOMAIN-CONTAINING PROTEIN-RELATED"/>
    <property type="match status" value="1"/>
</dbReference>
<dbReference type="RefSeq" id="WP_161763075.1">
    <property type="nucleotide sequence ID" value="NZ_JAAATX020000009.1"/>
</dbReference>
<dbReference type="PRINTS" id="PR00469">
    <property type="entry name" value="PNDRDTASEII"/>
</dbReference>
<dbReference type="EMBL" id="JAAATX020000009">
    <property type="protein sequence ID" value="MBU9698978.1"/>
    <property type="molecule type" value="Genomic_DNA"/>
</dbReference>
<dbReference type="Pfam" id="PF07992">
    <property type="entry name" value="Pyr_redox_2"/>
    <property type="match status" value="1"/>
</dbReference>
<sequence>MMTKDNSEDQRGTRSVVIIGASLAGGACVARLRALGYDGQITVIDPDPLAPYDRPPLSKGVLTRAAPIEKPRWWCDDCTLLRGRAVALDPRARRIEIRGSDGHRRFVSADAIVIATGARPRRLPTEPAGVLALRTAADAKALSDAIDRGAKSATIIGAGVLGCELASSLRERGVEVAMADLAPLPLVRIFGAEIGKMAVGWMTEAGVTLHLGVGIAAIRAEPAGFSVDLSGGTELHSDLVIIAIGAEPETEWLTGSGIGIANGVLCDGSGAVLDLEGAILPNVFAAGDVAALRDQNGSHRRHEAWTAARRQGTEVAERILTGSQASAPDAEDYFWTDQFSRKIQVLGSVPANGTLNCVRTTARRHGTLFEVRDGERHAGWIAMNCPELLAQVQAGLLAAE</sequence>
<keyword evidence="2" id="KW-0285">Flavoprotein</keyword>
<dbReference type="PROSITE" id="PS51257">
    <property type="entry name" value="PROKAR_LIPOPROTEIN"/>
    <property type="match status" value="1"/>
</dbReference>
<dbReference type="SUPFAM" id="SSF51905">
    <property type="entry name" value="FAD/NAD(P)-binding domain"/>
    <property type="match status" value="1"/>
</dbReference>
<protein>
    <submittedName>
        <fullName evidence="6">NAD(P)/FAD-dependent oxidoreductase</fullName>
    </submittedName>
</protein>
<dbReference type="Proteomes" id="UP000731907">
    <property type="component" value="Unassembled WGS sequence"/>
</dbReference>
<evidence type="ECO:0000313" key="7">
    <source>
        <dbReference type="Proteomes" id="UP000731907"/>
    </source>
</evidence>
<feature type="domain" description="FAD/NAD(P)-binding" evidence="5">
    <location>
        <begin position="15"/>
        <end position="312"/>
    </location>
</feature>
<keyword evidence="7" id="KW-1185">Reference proteome</keyword>
<dbReference type="InterPro" id="IPR023753">
    <property type="entry name" value="FAD/NAD-binding_dom"/>
</dbReference>
<dbReference type="Gene3D" id="3.50.50.60">
    <property type="entry name" value="FAD/NAD(P)-binding domain"/>
    <property type="match status" value="2"/>
</dbReference>
<evidence type="ECO:0000313" key="6">
    <source>
        <dbReference type="EMBL" id="MBU9698978.1"/>
    </source>
</evidence>
<dbReference type="PANTHER" id="PTHR43557">
    <property type="entry name" value="APOPTOSIS-INDUCING FACTOR 1"/>
    <property type="match status" value="1"/>
</dbReference>
<gene>
    <name evidence="6" type="ORF">GU927_014100</name>
</gene>
<dbReference type="InterPro" id="IPR050446">
    <property type="entry name" value="FAD-oxidoreductase/Apoptosis"/>
</dbReference>
<evidence type="ECO:0000256" key="3">
    <source>
        <dbReference type="ARBA" id="ARBA00022827"/>
    </source>
</evidence>
<dbReference type="SUPFAM" id="SSF55424">
    <property type="entry name" value="FAD/NAD-linked reductases, dimerisation (C-terminal) domain"/>
    <property type="match status" value="1"/>
</dbReference>
<evidence type="ECO:0000256" key="1">
    <source>
        <dbReference type="ARBA" id="ARBA00001974"/>
    </source>
</evidence>
<evidence type="ECO:0000256" key="4">
    <source>
        <dbReference type="ARBA" id="ARBA00023002"/>
    </source>
</evidence>
<reference evidence="6 7" key="1">
    <citation type="submission" date="2021-06" db="EMBL/GenBank/DDBJ databases">
        <title>Rhodobacteraceae bacterium strain HSP-20.</title>
        <authorList>
            <person name="Chen W.-M."/>
        </authorList>
    </citation>
    <scope>NUCLEOTIDE SEQUENCE [LARGE SCALE GENOMIC DNA]</scope>
    <source>
        <strain evidence="6 7">HSP-20</strain>
    </source>
</reference>
<keyword evidence="4" id="KW-0560">Oxidoreductase</keyword>
<dbReference type="PRINTS" id="PR00368">
    <property type="entry name" value="FADPNR"/>
</dbReference>
<name>A0ABS6J5D6_9RHOB</name>
<dbReference type="Gene3D" id="3.30.390.30">
    <property type="match status" value="1"/>
</dbReference>
<dbReference type="InterPro" id="IPR016156">
    <property type="entry name" value="FAD/NAD-linked_Rdtase_dimer_sf"/>
</dbReference>
<proteinExistence type="predicted"/>